<comment type="caution">
    <text evidence="7">The sequence shown here is derived from an EMBL/GenBank/DDBJ whole genome shotgun (WGS) entry which is preliminary data.</text>
</comment>
<evidence type="ECO:0000256" key="1">
    <source>
        <dbReference type="ARBA" id="ARBA00008779"/>
    </source>
</evidence>
<evidence type="ECO:0000256" key="2">
    <source>
        <dbReference type="ARBA" id="ARBA00022729"/>
    </source>
</evidence>
<dbReference type="CDD" id="cd16031">
    <property type="entry name" value="G6S_like"/>
    <property type="match status" value="1"/>
</dbReference>
<dbReference type="Gene3D" id="3.40.720.10">
    <property type="entry name" value="Alkaline Phosphatase, subunit A"/>
    <property type="match status" value="1"/>
</dbReference>
<dbReference type="SUPFAM" id="SSF53649">
    <property type="entry name" value="Alkaline phosphatase-like"/>
    <property type="match status" value="1"/>
</dbReference>
<sequence>MAKKRPNILFIMSDDHCANAISAYRSSRLNDVFKTPNIDRIANEGVRLDRCFCANAICTPSRATILTGQHSHVNKVKTLEDPLPTSSETFPRVLQADGYQTGLFGKWHLHSEPQGFDDYSILPGQGLYHDPYFIEKGETWPHIENYADLKSEGEIHYPQGTRHKGHVTDLITDRCLDWLEKRDREKPFMLLCHHKAPHDSFEYDARYEHIFDGVEIPEPENLWEDKSKRAECTQNYGTSVSERNTRRNAVKTQSDPDYPTGPLDIEGLNAEERTKAAYQKYLKDYLRTVKGIDDNVGRLLDYLDSEGLAEDTIVIYTSDQGMFLGEHDFIDKRWIYEEALQMPVLARYPREIEAGTICNDLTSNLDFAQTFLDFAEAPRLEGAQGASIRGNLTKKTPTLDNEALYYRYWMHMHAHDNPAHYGIRTDRYKLVFFYGLPLDAIGALPIETPAGWELYDLEKDPNENENVYDDPSYREVQESLTAQLMELKRRYGDEDDDYPELMELLKTEDNCSV</sequence>
<dbReference type="InterPro" id="IPR000917">
    <property type="entry name" value="Sulfatase_N"/>
</dbReference>
<keyword evidence="3" id="KW-0378">Hydrolase</keyword>
<dbReference type="RefSeq" id="WP_200353564.1">
    <property type="nucleotide sequence ID" value="NZ_JAENIL010000001.1"/>
</dbReference>
<gene>
    <name evidence="7" type="ORF">JIN87_00645</name>
</gene>
<keyword evidence="4" id="KW-0325">Glycoprotein</keyword>
<dbReference type="PANTHER" id="PTHR43108:SF6">
    <property type="entry name" value="N-SULPHOGLUCOSAMINE SULPHOHYDROLASE"/>
    <property type="match status" value="1"/>
</dbReference>
<dbReference type="AlphaFoldDB" id="A0A934RWW0"/>
<evidence type="ECO:0000259" key="6">
    <source>
        <dbReference type="Pfam" id="PF00884"/>
    </source>
</evidence>
<keyword evidence="8" id="KW-1185">Reference proteome</keyword>
<evidence type="ECO:0000256" key="5">
    <source>
        <dbReference type="SAM" id="MobiDB-lite"/>
    </source>
</evidence>
<dbReference type="GO" id="GO:0016787">
    <property type="term" value="F:hydrolase activity"/>
    <property type="evidence" value="ECO:0007669"/>
    <property type="project" value="UniProtKB-KW"/>
</dbReference>
<evidence type="ECO:0000256" key="4">
    <source>
        <dbReference type="ARBA" id="ARBA00023180"/>
    </source>
</evidence>
<dbReference type="PANTHER" id="PTHR43108">
    <property type="entry name" value="N-ACETYLGLUCOSAMINE-6-SULFATASE FAMILY MEMBER"/>
    <property type="match status" value="1"/>
</dbReference>
<evidence type="ECO:0000313" key="7">
    <source>
        <dbReference type="EMBL" id="MBK1875349.1"/>
    </source>
</evidence>
<name>A0A934RWW0_9BACT</name>
<proteinExistence type="inferred from homology"/>
<feature type="region of interest" description="Disordered" evidence="5">
    <location>
        <begin position="234"/>
        <end position="263"/>
    </location>
</feature>
<feature type="domain" description="Sulfatase N-terminal" evidence="6">
    <location>
        <begin position="6"/>
        <end position="375"/>
    </location>
</feature>
<comment type="similarity">
    <text evidence="1">Belongs to the sulfatase family.</text>
</comment>
<dbReference type="EMBL" id="JAENIL010000001">
    <property type="protein sequence ID" value="MBK1875349.1"/>
    <property type="molecule type" value="Genomic_DNA"/>
</dbReference>
<keyword evidence="2" id="KW-0732">Signal</keyword>
<dbReference type="Proteomes" id="UP000617628">
    <property type="component" value="Unassembled WGS sequence"/>
</dbReference>
<evidence type="ECO:0000313" key="8">
    <source>
        <dbReference type="Proteomes" id="UP000617628"/>
    </source>
</evidence>
<accession>A0A934RWW0</accession>
<dbReference type="PROSITE" id="PS00523">
    <property type="entry name" value="SULFATASE_1"/>
    <property type="match status" value="1"/>
</dbReference>
<reference evidence="7" key="1">
    <citation type="submission" date="2021-01" db="EMBL/GenBank/DDBJ databases">
        <title>Modified the classification status of verrucomicrobia.</title>
        <authorList>
            <person name="Feng X."/>
        </authorList>
    </citation>
    <scope>NUCLEOTIDE SEQUENCE</scope>
    <source>
        <strain evidence="7">KCTC 13126</strain>
    </source>
</reference>
<evidence type="ECO:0000256" key="3">
    <source>
        <dbReference type="ARBA" id="ARBA00022801"/>
    </source>
</evidence>
<organism evidence="7 8">
    <name type="scientific">Pelagicoccus mobilis</name>
    <dbReference type="NCBI Taxonomy" id="415221"/>
    <lineage>
        <taxon>Bacteria</taxon>
        <taxon>Pseudomonadati</taxon>
        <taxon>Verrucomicrobiota</taxon>
        <taxon>Opitutia</taxon>
        <taxon>Puniceicoccales</taxon>
        <taxon>Pelagicoccaceae</taxon>
        <taxon>Pelagicoccus</taxon>
    </lineage>
</organism>
<dbReference type="InterPro" id="IPR024607">
    <property type="entry name" value="Sulfatase_CS"/>
</dbReference>
<dbReference type="Pfam" id="PF00884">
    <property type="entry name" value="Sulfatase"/>
    <property type="match status" value="1"/>
</dbReference>
<protein>
    <submittedName>
        <fullName evidence="7">Sulfatase</fullName>
    </submittedName>
</protein>
<dbReference type="InterPro" id="IPR017850">
    <property type="entry name" value="Alkaline_phosphatase_core_sf"/>
</dbReference>